<name>A0AAD8HS22_9APIA</name>
<dbReference type="Proteomes" id="UP001237642">
    <property type="component" value="Unassembled WGS sequence"/>
</dbReference>
<dbReference type="AlphaFoldDB" id="A0AAD8HS22"/>
<dbReference type="PANTHER" id="PTHR38926">
    <property type="entry name" value="F-BOX DOMAIN CONTAINING PROTEIN, EXPRESSED"/>
    <property type="match status" value="1"/>
</dbReference>
<reference evidence="1" key="2">
    <citation type="submission" date="2023-05" db="EMBL/GenBank/DDBJ databases">
        <authorList>
            <person name="Schelkunov M.I."/>
        </authorList>
    </citation>
    <scope>NUCLEOTIDE SEQUENCE</scope>
    <source>
        <strain evidence="1">Hsosn_3</strain>
        <tissue evidence="1">Leaf</tissue>
    </source>
</reference>
<protein>
    <recommendedName>
        <fullName evidence="3">F-box domain-containing protein</fullName>
    </recommendedName>
</protein>
<dbReference type="PANTHER" id="PTHR38926:SF5">
    <property type="entry name" value="F-BOX AND LEUCINE-RICH REPEAT PROTEIN 6"/>
    <property type="match status" value="1"/>
</dbReference>
<comment type="caution">
    <text evidence="1">The sequence shown here is derived from an EMBL/GenBank/DDBJ whole genome shotgun (WGS) entry which is preliminary data.</text>
</comment>
<evidence type="ECO:0000313" key="2">
    <source>
        <dbReference type="Proteomes" id="UP001237642"/>
    </source>
</evidence>
<accession>A0AAD8HS22</accession>
<sequence length="278" mass="32262">MEERKWENLSSDCLVNIFKRLDLEMLLLDVPLVCKHWYQTLLNPLCWQKLVFPFDYTESRLENALEDEEESVPRAIKFVVRRSQGCAITLVFPIFTTLEGVMFVLKKCPALKFLAVPCYTLMEDEEDIIGAVLGDPFVQRKSKDLLTYRNWSYILQIIDKICLHSKNFVGLSVKQAHITNMVASTIVSKLATIKCLVLNNAVFEEEEHLEMILLGGKELEVMYVRNCVGFDEDNKHILGLDSRIKDFRCEGSKAFCYEEDYKAMEFLPFPDYILNGDW</sequence>
<evidence type="ECO:0000313" key="1">
    <source>
        <dbReference type="EMBL" id="KAK1372367.1"/>
    </source>
</evidence>
<dbReference type="Gene3D" id="3.80.10.10">
    <property type="entry name" value="Ribonuclease Inhibitor"/>
    <property type="match status" value="1"/>
</dbReference>
<reference evidence="1" key="1">
    <citation type="submission" date="2023-02" db="EMBL/GenBank/DDBJ databases">
        <title>Genome of toxic invasive species Heracleum sosnowskyi carries increased number of genes despite the absence of recent whole-genome duplications.</title>
        <authorList>
            <person name="Schelkunov M."/>
            <person name="Shtratnikova V."/>
            <person name="Makarenko M."/>
            <person name="Klepikova A."/>
            <person name="Omelchenko D."/>
            <person name="Novikova G."/>
            <person name="Obukhova E."/>
            <person name="Bogdanov V."/>
            <person name="Penin A."/>
            <person name="Logacheva M."/>
        </authorList>
    </citation>
    <scope>NUCLEOTIDE SEQUENCE</scope>
    <source>
        <strain evidence="1">Hsosn_3</strain>
        <tissue evidence="1">Leaf</tissue>
    </source>
</reference>
<evidence type="ECO:0008006" key="3">
    <source>
        <dbReference type="Google" id="ProtNLM"/>
    </source>
</evidence>
<keyword evidence="2" id="KW-1185">Reference proteome</keyword>
<dbReference type="EMBL" id="JAUIZM010000007">
    <property type="protein sequence ID" value="KAK1372367.1"/>
    <property type="molecule type" value="Genomic_DNA"/>
</dbReference>
<organism evidence="1 2">
    <name type="scientific">Heracleum sosnowskyi</name>
    <dbReference type="NCBI Taxonomy" id="360622"/>
    <lineage>
        <taxon>Eukaryota</taxon>
        <taxon>Viridiplantae</taxon>
        <taxon>Streptophyta</taxon>
        <taxon>Embryophyta</taxon>
        <taxon>Tracheophyta</taxon>
        <taxon>Spermatophyta</taxon>
        <taxon>Magnoliopsida</taxon>
        <taxon>eudicotyledons</taxon>
        <taxon>Gunneridae</taxon>
        <taxon>Pentapetalae</taxon>
        <taxon>asterids</taxon>
        <taxon>campanulids</taxon>
        <taxon>Apiales</taxon>
        <taxon>Apiaceae</taxon>
        <taxon>Apioideae</taxon>
        <taxon>apioid superclade</taxon>
        <taxon>Tordylieae</taxon>
        <taxon>Tordyliinae</taxon>
        <taxon>Heracleum</taxon>
    </lineage>
</organism>
<proteinExistence type="predicted"/>
<dbReference type="SUPFAM" id="SSF81383">
    <property type="entry name" value="F-box domain"/>
    <property type="match status" value="1"/>
</dbReference>
<dbReference type="InterPro" id="IPR036047">
    <property type="entry name" value="F-box-like_dom_sf"/>
</dbReference>
<gene>
    <name evidence="1" type="ORF">POM88_028560</name>
</gene>
<dbReference type="InterPro" id="IPR032675">
    <property type="entry name" value="LRR_dom_sf"/>
</dbReference>